<dbReference type="Pfam" id="PF00089">
    <property type="entry name" value="Trypsin"/>
    <property type="match status" value="1"/>
</dbReference>
<sequence length="388" mass="43141">MPREGPPPQYPPFIPFDVTKMSMLLLYLILPVVSSLSYSSRRLYQPESQGPSEARAPTLPFDTNIALNLLNFAQQLLAAPRACYYQGNSYSCGLSIGCWLQGKRSMDLCSGGVVWSCCVPKNAEPNKVAIVKAATCGKTYMRDSKIVGGENTTFGHQPWHVGVIKRALMSQKIACGGALIHEKWVITAAHCVYKTPATTLRVRVGEYNIRENSEAFPHEEYSVKRKVVNEDYEPATYRHDIALLELSHPVVYRKHIVPICLPEKLDNFTGRLATVTGWGRTSYGRRTPPNILQKVNVEVIGTDTCQEWLQIAGRKETVYPTMICAGYKEGGKDSCQGDSGGPLTIREDGRTTLIGLVSWGVGCARPNLPGVYTKITEYLDWIRIHLRS</sequence>
<feature type="domain" description="Peptidase S1" evidence="6">
    <location>
        <begin position="146"/>
        <end position="387"/>
    </location>
</feature>
<keyword evidence="2 5" id="KW-0378">Hydrolase</keyword>
<evidence type="ECO:0000256" key="3">
    <source>
        <dbReference type="ARBA" id="ARBA00022825"/>
    </source>
</evidence>
<proteinExistence type="predicted"/>
<gene>
    <name evidence="7" type="primary">flz</name>
    <name evidence="7" type="ORF">NPIL_92041</name>
</gene>
<evidence type="ECO:0000259" key="6">
    <source>
        <dbReference type="PROSITE" id="PS50240"/>
    </source>
</evidence>
<dbReference type="GO" id="GO:0004252">
    <property type="term" value="F:serine-type endopeptidase activity"/>
    <property type="evidence" value="ECO:0007669"/>
    <property type="project" value="InterPro"/>
</dbReference>
<evidence type="ECO:0000256" key="1">
    <source>
        <dbReference type="ARBA" id="ARBA00022670"/>
    </source>
</evidence>
<accession>A0A8X6P498</accession>
<dbReference type="PROSITE" id="PS00134">
    <property type="entry name" value="TRYPSIN_HIS"/>
    <property type="match status" value="1"/>
</dbReference>
<dbReference type="OrthoDB" id="10002959at2759"/>
<reference evidence="7" key="1">
    <citation type="submission" date="2020-08" db="EMBL/GenBank/DDBJ databases">
        <title>Multicomponent nature underlies the extraordinary mechanical properties of spider dragline silk.</title>
        <authorList>
            <person name="Kono N."/>
            <person name="Nakamura H."/>
            <person name="Mori M."/>
            <person name="Yoshida Y."/>
            <person name="Ohtoshi R."/>
            <person name="Malay A.D."/>
            <person name="Moran D.A.P."/>
            <person name="Tomita M."/>
            <person name="Numata K."/>
            <person name="Arakawa K."/>
        </authorList>
    </citation>
    <scope>NUCLEOTIDE SEQUENCE</scope>
</reference>
<dbReference type="PRINTS" id="PR00722">
    <property type="entry name" value="CHYMOTRYPSIN"/>
</dbReference>
<dbReference type="FunFam" id="2.40.10.10:FF:000006">
    <property type="entry name" value="Serine proteinase stubble"/>
    <property type="match status" value="1"/>
</dbReference>
<dbReference type="InterPro" id="IPR018114">
    <property type="entry name" value="TRYPSIN_HIS"/>
</dbReference>
<protein>
    <submittedName>
        <fullName evidence="7">Serine protease filzig</fullName>
    </submittedName>
</protein>
<dbReference type="Proteomes" id="UP000887013">
    <property type="component" value="Unassembled WGS sequence"/>
</dbReference>
<dbReference type="Gene3D" id="2.40.10.10">
    <property type="entry name" value="Trypsin-like serine proteases"/>
    <property type="match status" value="1"/>
</dbReference>
<dbReference type="PROSITE" id="PS00135">
    <property type="entry name" value="TRYPSIN_SER"/>
    <property type="match status" value="1"/>
</dbReference>
<dbReference type="SMART" id="SM00020">
    <property type="entry name" value="Tryp_SPc"/>
    <property type="match status" value="1"/>
</dbReference>
<dbReference type="SUPFAM" id="SSF50494">
    <property type="entry name" value="Trypsin-like serine proteases"/>
    <property type="match status" value="1"/>
</dbReference>
<keyword evidence="1 5" id="KW-0645">Protease</keyword>
<dbReference type="PANTHER" id="PTHR24252">
    <property type="entry name" value="ACROSIN-RELATED"/>
    <property type="match status" value="1"/>
</dbReference>
<dbReference type="InterPro" id="IPR033116">
    <property type="entry name" value="TRYPSIN_SER"/>
</dbReference>
<dbReference type="InterPro" id="IPR001254">
    <property type="entry name" value="Trypsin_dom"/>
</dbReference>
<keyword evidence="8" id="KW-1185">Reference proteome</keyword>
<evidence type="ECO:0000256" key="5">
    <source>
        <dbReference type="RuleBase" id="RU363034"/>
    </source>
</evidence>
<dbReference type="InterPro" id="IPR043504">
    <property type="entry name" value="Peptidase_S1_PA_chymotrypsin"/>
</dbReference>
<dbReference type="InterPro" id="IPR009003">
    <property type="entry name" value="Peptidase_S1_PA"/>
</dbReference>
<dbReference type="EMBL" id="BMAW01016770">
    <property type="protein sequence ID" value="GFT50734.1"/>
    <property type="molecule type" value="Genomic_DNA"/>
</dbReference>
<organism evidence="7 8">
    <name type="scientific">Nephila pilipes</name>
    <name type="common">Giant wood spider</name>
    <name type="synonym">Nephila maculata</name>
    <dbReference type="NCBI Taxonomy" id="299642"/>
    <lineage>
        <taxon>Eukaryota</taxon>
        <taxon>Metazoa</taxon>
        <taxon>Ecdysozoa</taxon>
        <taxon>Arthropoda</taxon>
        <taxon>Chelicerata</taxon>
        <taxon>Arachnida</taxon>
        <taxon>Araneae</taxon>
        <taxon>Araneomorphae</taxon>
        <taxon>Entelegynae</taxon>
        <taxon>Araneoidea</taxon>
        <taxon>Nephilidae</taxon>
        <taxon>Nephila</taxon>
    </lineage>
</organism>
<dbReference type="PROSITE" id="PS50240">
    <property type="entry name" value="TRYPSIN_DOM"/>
    <property type="match status" value="1"/>
</dbReference>
<dbReference type="GO" id="GO:0006508">
    <property type="term" value="P:proteolysis"/>
    <property type="evidence" value="ECO:0007669"/>
    <property type="project" value="UniProtKB-KW"/>
</dbReference>
<name>A0A8X6P498_NEPPI</name>
<comment type="caution">
    <text evidence="7">The sequence shown here is derived from an EMBL/GenBank/DDBJ whole genome shotgun (WGS) entry which is preliminary data.</text>
</comment>
<evidence type="ECO:0000256" key="4">
    <source>
        <dbReference type="ARBA" id="ARBA00023157"/>
    </source>
</evidence>
<evidence type="ECO:0000313" key="8">
    <source>
        <dbReference type="Proteomes" id="UP000887013"/>
    </source>
</evidence>
<keyword evidence="4" id="KW-1015">Disulfide bond</keyword>
<evidence type="ECO:0000256" key="2">
    <source>
        <dbReference type="ARBA" id="ARBA00022801"/>
    </source>
</evidence>
<dbReference type="InterPro" id="IPR001314">
    <property type="entry name" value="Peptidase_S1A"/>
</dbReference>
<dbReference type="AlphaFoldDB" id="A0A8X6P498"/>
<dbReference type="CDD" id="cd00190">
    <property type="entry name" value="Tryp_SPc"/>
    <property type="match status" value="1"/>
</dbReference>
<dbReference type="PANTHER" id="PTHR24252:SF7">
    <property type="entry name" value="HYALIN"/>
    <property type="match status" value="1"/>
</dbReference>
<keyword evidence="3 5" id="KW-0720">Serine protease</keyword>
<evidence type="ECO:0000313" key="7">
    <source>
        <dbReference type="EMBL" id="GFT50734.1"/>
    </source>
</evidence>